<feature type="transmembrane region" description="Helical" evidence="1">
    <location>
        <begin position="105"/>
        <end position="124"/>
    </location>
</feature>
<dbReference type="STRING" id="630515.SAMN04489812_4407"/>
<keyword evidence="1" id="KW-0472">Membrane</keyword>
<dbReference type="Pfam" id="PF06197">
    <property type="entry name" value="DUF998"/>
    <property type="match status" value="1"/>
</dbReference>
<feature type="transmembrane region" description="Helical" evidence="1">
    <location>
        <begin position="186"/>
        <end position="212"/>
    </location>
</feature>
<dbReference type="OrthoDB" id="3406108at2"/>
<proteinExistence type="predicted"/>
<sequence length="245" mass="25460">MNRSAVAVAAAAATRRGRDPQRTGRAAWSVIAVLILVSYNTRIWWQPLNGDPAILRGYLSELAAADQPHHLFFRAGDLVAAVLILVTAVTGLARVGRGVARRWWAAAYAGLTLLAASIAAGAIFPMDCSPSLDRSCAVAEHAGAVTPAHDLHTLAGVGVEIGLLGALVAGSVALRRVGRPRLSWLLVAMIVIEVIGLSVITGFFSFGVRAIAYPQVLTVLNASTAGALAALGQAVAALHRPRGGR</sequence>
<protein>
    <recommendedName>
        <fullName evidence="4">DUF998 domain-containing protein</fullName>
    </recommendedName>
</protein>
<name>A0A1H1Y5F9_9ACTN</name>
<feature type="transmembrane region" description="Helical" evidence="1">
    <location>
        <begin position="71"/>
        <end position="93"/>
    </location>
</feature>
<evidence type="ECO:0008006" key="4">
    <source>
        <dbReference type="Google" id="ProtNLM"/>
    </source>
</evidence>
<evidence type="ECO:0000256" key="1">
    <source>
        <dbReference type="SAM" id="Phobius"/>
    </source>
</evidence>
<feature type="transmembrane region" description="Helical" evidence="1">
    <location>
        <begin position="26"/>
        <end position="45"/>
    </location>
</feature>
<dbReference type="Proteomes" id="UP000199103">
    <property type="component" value="Chromosome I"/>
</dbReference>
<evidence type="ECO:0000313" key="3">
    <source>
        <dbReference type="Proteomes" id="UP000199103"/>
    </source>
</evidence>
<dbReference type="InterPro" id="IPR009339">
    <property type="entry name" value="DUF998"/>
</dbReference>
<dbReference type="AlphaFoldDB" id="A0A1H1Y5F9"/>
<feature type="transmembrane region" description="Helical" evidence="1">
    <location>
        <begin position="218"/>
        <end position="238"/>
    </location>
</feature>
<keyword evidence="1" id="KW-0812">Transmembrane</keyword>
<accession>A0A1H1Y5F9</accession>
<evidence type="ECO:0000313" key="2">
    <source>
        <dbReference type="EMBL" id="SDT16738.1"/>
    </source>
</evidence>
<dbReference type="RefSeq" id="WP_091527523.1">
    <property type="nucleotide sequence ID" value="NZ_LT629772.1"/>
</dbReference>
<reference evidence="2 3" key="1">
    <citation type="submission" date="2016-10" db="EMBL/GenBank/DDBJ databases">
        <authorList>
            <person name="de Groot N.N."/>
        </authorList>
    </citation>
    <scope>NUCLEOTIDE SEQUENCE [LARGE SCALE GENOMIC DNA]</scope>
    <source>
        <strain evidence="2 3">DSM 21800</strain>
    </source>
</reference>
<gene>
    <name evidence="2" type="ORF">SAMN04489812_4407</name>
</gene>
<keyword evidence="3" id="KW-1185">Reference proteome</keyword>
<dbReference type="EMBL" id="LT629772">
    <property type="protein sequence ID" value="SDT16738.1"/>
    <property type="molecule type" value="Genomic_DNA"/>
</dbReference>
<feature type="transmembrane region" description="Helical" evidence="1">
    <location>
        <begin position="154"/>
        <end position="174"/>
    </location>
</feature>
<keyword evidence="1" id="KW-1133">Transmembrane helix</keyword>
<organism evidence="2 3">
    <name type="scientific">Microlunatus soli</name>
    <dbReference type="NCBI Taxonomy" id="630515"/>
    <lineage>
        <taxon>Bacteria</taxon>
        <taxon>Bacillati</taxon>
        <taxon>Actinomycetota</taxon>
        <taxon>Actinomycetes</taxon>
        <taxon>Propionibacteriales</taxon>
        <taxon>Propionibacteriaceae</taxon>
        <taxon>Microlunatus</taxon>
    </lineage>
</organism>